<comment type="subcellular location">
    <subcellularLocation>
        <location evidence="7">Mitochondrion inner membrane</location>
        <topology evidence="7">Single-pass membrane protein</topology>
    </subcellularLocation>
</comment>
<dbReference type="EMBL" id="CAIIXF020000005">
    <property type="protein sequence ID" value="CAH1784721.1"/>
    <property type="molecule type" value="Genomic_DNA"/>
</dbReference>
<evidence type="ECO:0000256" key="5">
    <source>
        <dbReference type="ARBA" id="ARBA00023128"/>
    </source>
</evidence>
<dbReference type="PANTHER" id="PTHR15415">
    <property type="entry name" value="MITOFILIN"/>
    <property type="match status" value="1"/>
</dbReference>
<feature type="compositionally biased region" description="Basic and acidic residues" evidence="9">
    <location>
        <begin position="28"/>
        <end position="40"/>
    </location>
</feature>
<feature type="region of interest" description="Disordered" evidence="9">
    <location>
        <begin position="141"/>
        <end position="193"/>
    </location>
</feature>
<evidence type="ECO:0000256" key="9">
    <source>
        <dbReference type="SAM" id="MobiDB-lite"/>
    </source>
</evidence>
<dbReference type="PANTHER" id="PTHR15415:SF7">
    <property type="entry name" value="MICOS COMPLEX SUBUNIT MIC60"/>
    <property type="match status" value="1"/>
</dbReference>
<feature type="coiled-coil region" evidence="8">
    <location>
        <begin position="385"/>
        <end position="412"/>
    </location>
</feature>
<sequence length="734" mass="82979">MLRVTKSAVKLRHICPRHQAQNKLCTKPPEKPSEAPKVVKNEAAAKPTRVTPPPVVPPTPEVQVPPPRGGGGRFFKLLGATVMLGVPGAVAYAWYDQNFRKMISTVPYVMEPLDAILNQLPPRETVETPKPKPLKEIAPILKKDSQEASKAKAIKIPDPEPEKTEKPVEKKEKTREELKAEAAAKKKEEQLKKQREKDEIARKIKEKEAEDAAENAALEHILKDMSEQCQAAMDKALAAQIAAIEAVKMHTQQIRHAMDAKESDQEAEWKQVTSSNDNKVTALEAALETTNSTREVLEKLKHAIDEAKSNDVTKRNRELYTNEKFLNKISYELDKSVTKVKKAESEANAMKEFRNLVALGKKQFQKELESITPDVKVGGKGKLSEDELNSLIAHAHRRIEQLQRQLIEQQVLENQRLDAAMEKQQVIDEGIADERVIQELENQRRMFDNEKLKWDAEAQFRYEQEIRQQLARQAAAHSDHLADVLRVQRQELEDQFNDDLKAGIIAEKDRLAAEIAGWIARLKGIESAVEARAELELQGRKAQELWLACQTLQAVIRDGKSGYSWEEQMKPLANELMAIKEAGVDNPFVTLMIDTMPDEAKIRGVWTEESLRERFLNVKRVCKRVAMIDETGGTLFKFFVSWLQSFFVIDAAKILSSDEIDIVKLDTFAILANADYWLRKGDVEQAVRFMNQLTGESRRAATDWINEARLLLETKQCADALFSHASASGLGSLF</sequence>
<evidence type="ECO:0000256" key="6">
    <source>
        <dbReference type="ARBA" id="ARBA00023136"/>
    </source>
</evidence>
<evidence type="ECO:0000256" key="7">
    <source>
        <dbReference type="RuleBase" id="RU363000"/>
    </source>
</evidence>
<feature type="compositionally biased region" description="Pro residues" evidence="9">
    <location>
        <begin position="50"/>
        <end position="68"/>
    </location>
</feature>
<evidence type="ECO:0000256" key="1">
    <source>
        <dbReference type="ARBA" id="ARBA00010877"/>
    </source>
</evidence>
<reference evidence="10" key="1">
    <citation type="submission" date="2022-03" db="EMBL/GenBank/DDBJ databases">
        <authorList>
            <person name="Martin C."/>
        </authorList>
    </citation>
    <scope>NUCLEOTIDE SEQUENCE</scope>
</reference>
<feature type="region of interest" description="Disordered" evidence="9">
    <location>
        <begin position="20"/>
        <end position="68"/>
    </location>
</feature>
<dbReference type="OrthoDB" id="10261039at2759"/>
<dbReference type="GO" id="GO:0042407">
    <property type="term" value="P:cristae formation"/>
    <property type="evidence" value="ECO:0007669"/>
    <property type="project" value="TreeGrafter"/>
</dbReference>
<protein>
    <recommendedName>
        <fullName evidence="7">MICOS complex subunit MIC60</fullName>
    </recommendedName>
    <alternativeName>
        <fullName evidence="7">Mitofilin</fullName>
    </alternativeName>
</protein>
<gene>
    <name evidence="10" type="ORF">OFUS_LOCUS10868</name>
</gene>
<comment type="subunit">
    <text evidence="7">Component of the mitochondrial contact site and cristae organizing system (MICOS) complex.</text>
</comment>
<evidence type="ECO:0000256" key="4">
    <source>
        <dbReference type="ARBA" id="ARBA00022989"/>
    </source>
</evidence>
<keyword evidence="4" id="KW-1133">Transmembrane helix</keyword>
<evidence type="ECO:0000313" key="10">
    <source>
        <dbReference type="EMBL" id="CAH1784721.1"/>
    </source>
</evidence>
<dbReference type="Pfam" id="PF09731">
    <property type="entry name" value="Mitofilin"/>
    <property type="match status" value="1"/>
</dbReference>
<evidence type="ECO:0000313" key="11">
    <source>
        <dbReference type="Proteomes" id="UP000749559"/>
    </source>
</evidence>
<keyword evidence="2 7" id="KW-0812">Transmembrane</keyword>
<organism evidence="10 11">
    <name type="scientific">Owenia fusiformis</name>
    <name type="common">Polychaete worm</name>
    <dbReference type="NCBI Taxonomy" id="6347"/>
    <lineage>
        <taxon>Eukaryota</taxon>
        <taxon>Metazoa</taxon>
        <taxon>Spiralia</taxon>
        <taxon>Lophotrochozoa</taxon>
        <taxon>Annelida</taxon>
        <taxon>Polychaeta</taxon>
        <taxon>Sedentaria</taxon>
        <taxon>Canalipalpata</taxon>
        <taxon>Sabellida</taxon>
        <taxon>Oweniida</taxon>
        <taxon>Oweniidae</taxon>
        <taxon>Owenia</taxon>
    </lineage>
</organism>
<comment type="caution">
    <text evidence="10">The sequence shown here is derived from an EMBL/GenBank/DDBJ whole genome shotgun (WGS) entry which is preliminary data.</text>
</comment>
<keyword evidence="3 7" id="KW-0999">Mitochondrion inner membrane</keyword>
<name>A0A8J1T4Z7_OWEFU</name>
<keyword evidence="6" id="KW-0472">Membrane</keyword>
<keyword evidence="5 7" id="KW-0496">Mitochondrion</keyword>
<proteinExistence type="inferred from homology"/>
<evidence type="ECO:0000256" key="3">
    <source>
        <dbReference type="ARBA" id="ARBA00022792"/>
    </source>
</evidence>
<keyword evidence="11" id="KW-1185">Reference proteome</keyword>
<comment type="function">
    <text evidence="7">Component of the MICOS complex, a large protein complex of the mitochondrial inner membrane that plays crucial roles in the maintenance of crista junctions, inner membrane architecture, and formation of contact sites to the outer membrane.</text>
</comment>
<dbReference type="Proteomes" id="UP000749559">
    <property type="component" value="Unassembled WGS sequence"/>
</dbReference>
<evidence type="ECO:0000256" key="2">
    <source>
        <dbReference type="ARBA" id="ARBA00022692"/>
    </source>
</evidence>
<evidence type="ECO:0000256" key="8">
    <source>
        <dbReference type="SAM" id="Coils"/>
    </source>
</evidence>
<dbReference type="GO" id="GO:0061617">
    <property type="term" value="C:MICOS complex"/>
    <property type="evidence" value="ECO:0007669"/>
    <property type="project" value="TreeGrafter"/>
</dbReference>
<dbReference type="InterPro" id="IPR019133">
    <property type="entry name" value="MIC60"/>
</dbReference>
<comment type="similarity">
    <text evidence="1 7">Belongs to the MICOS complex subunit Mic60 family.</text>
</comment>
<dbReference type="AlphaFoldDB" id="A0A8J1T4Z7"/>
<keyword evidence="8" id="KW-0175">Coiled coil</keyword>
<accession>A0A8J1T4Z7</accession>